<dbReference type="SUPFAM" id="SSF52540">
    <property type="entry name" value="P-loop containing nucleoside triphosphate hydrolases"/>
    <property type="match status" value="1"/>
</dbReference>
<dbReference type="InterPro" id="IPR014001">
    <property type="entry name" value="Helicase_ATP-bd"/>
</dbReference>
<dbReference type="GO" id="GO:0003677">
    <property type="term" value="F:DNA binding"/>
    <property type="evidence" value="ECO:0007669"/>
    <property type="project" value="InterPro"/>
</dbReference>
<dbReference type="InterPro" id="IPR051363">
    <property type="entry name" value="RLR_Helicase"/>
</dbReference>
<proteinExistence type="predicted"/>
<dbReference type="GO" id="GO:0005524">
    <property type="term" value="F:ATP binding"/>
    <property type="evidence" value="ECO:0007669"/>
    <property type="project" value="InterPro"/>
</dbReference>
<evidence type="ECO:0000313" key="4">
    <source>
        <dbReference type="Proteomes" id="UP001374535"/>
    </source>
</evidence>
<dbReference type="Pfam" id="PF04851">
    <property type="entry name" value="ResIII"/>
    <property type="match status" value="1"/>
</dbReference>
<evidence type="ECO:0000256" key="1">
    <source>
        <dbReference type="SAM" id="Phobius"/>
    </source>
</evidence>
<dbReference type="EMBL" id="CP144693">
    <property type="protein sequence ID" value="WVZ00849.1"/>
    <property type="molecule type" value="Genomic_DNA"/>
</dbReference>
<evidence type="ECO:0000313" key="3">
    <source>
        <dbReference type="EMBL" id="WVZ00849.1"/>
    </source>
</evidence>
<feature type="transmembrane region" description="Helical" evidence="1">
    <location>
        <begin position="229"/>
        <end position="249"/>
    </location>
</feature>
<dbReference type="PROSITE" id="PS51192">
    <property type="entry name" value="HELICASE_ATP_BIND_1"/>
    <property type="match status" value="1"/>
</dbReference>
<keyword evidence="1" id="KW-0472">Membrane</keyword>
<dbReference type="GO" id="GO:0005737">
    <property type="term" value="C:cytoplasm"/>
    <property type="evidence" value="ECO:0007669"/>
    <property type="project" value="TreeGrafter"/>
</dbReference>
<protein>
    <recommendedName>
        <fullName evidence="2">Helicase ATP-binding domain-containing protein</fullName>
    </recommendedName>
</protein>
<name>A0AAQ3RMK7_VIGMU</name>
<organism evidence="3 4">
    <name type="scientific">Vigna mungo</name>
    <name type="common">Black gram</name>
    <name type="synonym">Phaseolus mungo</name>
    <dbReference type="NCBI Taxonomy" id="3915"/>
    <lineage>
        <taxon>Eukaryota</taxon>
        <taxon>Viridiplantae</taxon>
        <taxon>Streptophyta</taxon>
        <taxon>Embryophyta</taxon>
        <taxon>Tracheophyta</taxon>
        <taxon>Spermatophyta</taxon>
        <taxon>Magnoliopsida</taxon>
        <taxon>eudicotyledons</taxon>
        <taxon>Gunneridae</taxon>
        <taxon>Pentapetalae</taxon>
        <taxon>rosids</taxon>
        <taxon>fabids</taxon>
        <taxon>Fabales</taxon>
        <taxon>Fabaceae</taxon>
        <taxon>Papilionoideae</taxon>
        <taxon>50 kb inversion clade</taxon>
        <taxon>NPAAA clade</taxon>
        <taxon>indigoferoid/millettioid clade</taxon>
        <taxon>Phaseoleae</taxon>
        <taxon>Vigna</taxon>
    </lineage>
</organism>
<dbReference type="AlphaFoldDB" id="A0AAQ3RMK7"/>
<feature type="domain" description="Helicase ATP-binding" evidence="2">
    <location>
        <begin position="102"/>
        <end position="221"/>
    </location>
</feature>
<dbReference type="PANTHER" id="PTHR14074:SF16">
    <property type="entry name" value="ANTIVIRAL INNATE IMMUNE RESPONSE RECEPTOR RIG-I"/>
    <property type="match status" value="1"/>
</dbReference>
<sequence length="254" mass="29215">MGADGEEVTLETALDGDGSAAEVKYHTFHKKSRVPRARIKGAWGISLVLCINNVRSVNNGVTLGEIESMGRCIIDVKLRMECRESMFRKELEELKFEKQLCKTLIAIMLLRSYAHHLRKPSPFSVVFLVPQVVWVSQQAEVVKMHTDLKVGTYRGDMGVDYWDGATWKRETEKHEVLVMTLVILLNCLRRSFFKLNMIKVLIMDECHHARGKHPYACIMTALYRHFAPLRVGVVHHLISWLCFAIVLLCSDRFW</sequence>
<dbReference type="GO" id="GO:0016787">
    <property type="term" value="F:hydrolase activity"/>
    <property type="evidence" value="ECO:0007669"/>
    <property type="project" value="InterPro"/>
</dbReference>
<dbReference type="PANTHER" id="PTHR14074">
    <property type="entry name" value="HELICASE WITH DEATH DOMAIN-RELATED"/>
    <property type="match status" value="1"/>
</dbReference>
<gene>
    <name evidence="3" type="ORF">V8G54_026918</name>
</gene>
<dbReference type="Gene3D" id="3.40.50.300">
    <property type="entry name" value="P-loop containing nucleotide triphosphate hydrolases"/>
    <property type="match status" value="1"/>
</dbReference>
<reference evidence="3 4" key="1">
    <citation type="journal article" date="2023" name="Life. Sci Alliance">
        <title>Evolutionary insights into 3D genome organization and epigenetic landscape of Vigna mungo.</title>
        <authorList>
            <person name="Junaid A."/>
            <person name="Singh B."/>
            <person name="Bhatia S."/>
        </authorList>
    </citation>
    <scope>NUCLEOTIDE SEQUENCE [LARGE SCALE GENOMIC DNA]</scope>
    <source>
        <strain evidence="3">Urdbean</strain>
    </source>
</reference>
<dbReference type="InterPro" id="IPR006935">
    <property type="entry name" value="Helicase/UvrB_N"/>
</dbReference>
<evidence type="ECO:0000259" key="2">
    <source>
        <dbReference type="PROSITE" id="PS51192"/>
    </source>
</evidence>
<keyword evidence="4" id="KW-1185">Reference proteome</keyword>
<keyword evidence="1" id="KW-0812">Transmembrane</keyword>
<accession>A0AAQ3RMK7</accession>
<dbReference type="InterPro" id="IPR027417">
    <property type="entry name" value="P-loop_NTPase"/>
</dbReference>
<keyword evidence="1" id="KW-1133">Transmembrane helix</keyword>
<dbReference type="Proteomes" id="UP001374535">
    <property type="component" value="Chromosome 8"/>
</dbReference>